<evidence type="ECO:0000313" key="3">
    <source>
        <dbReference type="Proteomes" id="UP001229421"/>
    </source>
</evidence>
<dbReference type="EMBL" id="JAUHHV010000001">
    <property type="protein sequence ID" value="KAK1441584.1"/>
    <property type="molecule type" value="Genomic_DNA"/>
</dbReference>
<proteinExistence type="predicted"/>
<evidence type="ECO:0000256" key="1">
    <source>
        <dbReference type="SAM" id="MobiDB-lite"/>
    </source>
</evidence>
<reference evidence="2" key="1">
    <citation type="journal article" date="2023" name="bioRxiv">
        <title>Improved chromosome-level genome assembly for marigold (Tagetes erecta).</title>
        <authorList>
            <person name="Jiang F."/>
            <person name="Yuan L."/>
            <person name="Wang S."/>
            <person name="Wang H."/>
            <person name="Xu D."/>
            <person name="Wang A."/>
            <person name="Fan W."/>
        </authorList>
    </citation>
    <scope>NUCLEOTIDE SEQUENCE</scope>
    <source>
        <strain evidence="2">WSJ</strain>
        <tissue evidence="2">Leaf</tissue>
    </source>
</reference>
<feature type="compositionally biased region" description="Low complexity" evidence="1">
    <location>
        <begin position="48"/>
        <end position="58"/>
    </location>
</feature>
<organism evidence="2 3">
    <name type="scientific">Tagetes erecta</name>
    <name type="common">African marigold</name>
    <dbReference type="NCBI Taxonomy" id="13708"/>
    <lineage>
        <taxon>Eukaryota</taxon>
        <taxon>Viridiplantae</taxon>
        <taxon>Streptophyta</taxon>
        <taxon>Embryophyta</taxon>
        <taxon>Tracheophyta</taxon>
        <taxon>Spermatophyta</taxon>
        <taxon>Magnoliopsida</taxon>
        <taxon>eudicotyledons</taxon>
        <taxon>Gunneridae</taxon>
        <taxon>Pentapetalae</taxon>
        <taxon>asterids</taxon>
        <taxon>campanulids</taxon>
        <taxon>Asterales</taxon>
        <taxon>Asteraceae</taxon>
        <taxon>Asteroideae</taxon>
        <taxon>Heliantheae alliance</taxon>
        <taxon>Tageteae</taxon>
        <taxon>Tagetes</taxon>
    </lineage>
</organism>
<comment type="caution">
    <text evidence="2">The sequence shown here is derived from an EMBL/GenBank/DDBJ whole genome shotgun (WGS) entry which is preliminary data.</text>
</comment>
<protein>
    <submittedName>
        <fullName evidence="2">Uncharacterized protein</fullName>
    </submittedName>
</protein>
<feature type="region of interest" description="Disordered" evidence="1">
    <location>
        <begin position="79"/>
        <end position="107"/>
    </location>
</feature>
<feature type="region of interest" description="Disordered" evidence="1">
    <location>
        <begin position="29"/>
        <end position="62"/>
    </location>
</feature>
<keyword evidence="3" id="KW-1185">Reference proteome</keyword>
<dbReference type="AlphaFoldDB" id="A0AAD8LG48"/>
<feature type="compositionally biased region" description="Basic and acidic residues" evidence="1">
    <location>
        <begin position="80"/>
        <end position="98"/>
    </location>
</feature>
<name>A0AAD8LG48_TARER</name>
<evidence type="ECO:0000313" key="2">
    <source>
        <dbReference type="EMBL" id="KAK1441584.1"/>
    </source>
</evidence>
<sequence length="136" mass="15219">MVQEFTGIPTSPFTTSTSLSRRLDLFRSQKLQPQVSNMAPHHDSTGTSSSSYNNNNNNHEFENPMLSFQSLLQTTSLRQEANHDIMNKRWRGQSEKSETLGGDNDNFNVIGRSKLDINGDQVQVQGNQGSWVCPSS</sequence>
<dbReference type="Proteomes" id="UP001229421">
    <property type="component" value="Unassembled WGS sequence"/>
</dbReference>
<accession>A0AAD8LG48</accession>
<gene>
    <name evidence="2" type="ORF">QVD17_07593</name>
</gene>